<evidence type="ECO:0000313" key="7">
    <source>
        <dbReference type="Proteomes" id="UP000318571"/>
    </source>
</evidence>
<dbReference type="InterPro" id="IPR001436">
    <property type="entry name" value="Alpha-crystallin/sHSP_animal"/>
</dbReference>
<dbReference type="InterPro" id="IPR008978">
    <property type="entry name" value="HSP20-like_chaperone"/>
</dbReference>
<dbReference type="OMA" id="ENMMKES"/>
<organism evidence="6 7">
    <name type="scientific">Tigriopus californicus</name>
    <name type="common">Marine copepod</name>
    <dbReference type="NCBI Taxonomy" id="6832"/>
    <lineage>
        <taxon>Eukaryota</taxon>
        <taxon>Metazoa</taxon>
        <taxon>Ecdysozoa</taxon>
        <taxon>Arthropoda</taxon>
        <taxon>Crustacea</taxon>
        <taxon>Multicrustacea</taxon>
        <taxon>Hexanauplia</taxon>
        <taxon>Copepoda</taxon>
        <taxon>Harpacticoida</taxon>
        <taxon>Harpacticidae</taxon>
        <taxon>Tigriopus</taxon>
    </lineage>
</organism>
<evidence type="ECO:0000256" key="4">
    <source>
        <dbReference type="SAM" id="MobiDB-lite"/>
    </source>
</evidence>
<dbReference type="GO" id="GO:0042026">
    <property type="term" value="P:protein refolding"/>
    <property type="evidence" value="ECO:0007669"/>
    <property type="project" value="TreeGrafter"/>
</dbReference>
<evidence type="ECO:0000256" key="2">
    <source>
        <dbReference type="PROSITE-ProRule" id="PRU00285"/>
    </source>
</evidence>
<dbReference type="GO" id="GO:0005634">
    <property type="term" value="C:nucleus"/>
    <property type="evidence" value="ECO:0007669"/>
    <property type="project" value="TreeGrafter"/>
</dbReference>
<reference evidence="6 7" key="1">
    <citation type="journal article" date="2018" name="Nat. Ecol. Evol.">
        <title>Genomic signatures of mitonuclear coevolution across populations of Tigriopus californicus.</title>
        <authorList>
            <person name="Barreto F.S."/>
            <person name="Watson E.T."/>
            <person name="Lima T.G."/>
            <person name="Willett C.S."/>
            <person name="Edmands S."/>
            <person name="Li W."/>
            <person name="Burton R.S."/>
        </authorList>
    </citation>
    <scope>NUCLEOTIDE SEQUENCE [LARGE SCALE GENOMIC DNA]</scope>
    <source>
        <strain evidence="6 7">San Diego</strain>
    </source>
</reference>
<dbReference type="GO" id="GO:0009408">
    <property type="term" value="P:response to heat"/>
    <property type="evidence" value="ECO:0007669"/>
    <property type="project" value="TreeGrafter"/>
</dbReference>
<evidence type="ECO:0000256" key="3">
    <source>
        <dbReference type="RuleBase" id="RU003616"/>
    </source>
</evidence>
<evidence type="ECO:0000313" key="6">
    <source>
        <dbReference type="EMBL" id="TRY61545.1"/>
    </source>
</evidence>
<dbReference type="PANTHER" id="PTHR45640:SF13">
    <property type="entry name" value="HEAT SHOCK PROTEIN 22-RELATED"/>
    <property type="match status" value="1"/>
</dbReference>
<dbReference type="PANTHER" id="PTHR45640">
    <property type="entry name" value="HEAT SHOCK PROTEIN HSP-12.2-RELATED"/>
    <property type="match status" value="1"/>
</dbReference>
<evidence type="ECO:0000259" key="5">
    <source>
        <dbReference type="PROSITE" id="PS01031"/>
    </source>
</evidence>
<dbReference type="OrthoDB" id="1431247at2759"/>
<proteinExistence type="inferred from homology"/>
<dbReference type="InterPro" id="IPR002068">
    <property type="entry name" value="A-crystallin/Hsp20_dom"/>
</dbReference>
<dbReference type="Gene3D" id="2.60.40.790">
    <property type="match status" value="1"/>
</dbReference>
<dbReference type="GO" id="GO:0005737">
    <property type="term" value="C:cytoplasm"/>
    <property type="evidence" value="ECO:0007669"/>
    <property type="project" value="TreeGrafter"/>
</dbReference>
<gene>
    <name evidence="6" type="ORF">TCAL_13715</name>
</gene>
<comment type="caution">
    <text evidence="6">The sequence shown here is derived from an EMBL/GenBank/DDBJ whole genome shotgun (WGS) entry which is preliminary data.</text>
</comment>
<dbReference type="PROSITE" id="PS01031">
    <property type="entry name" value="SHSP"/>
    <property type="match status" value="1"/>
</dbReference>
<sequence>MPGETNSVPLTLRDSFFKDDFFRSAWNDFDRVREEMTRESREFWSRVRLHQAVPALDDATQHGSLKNAQDKIENKSSTCSSSSHQLQQQHQSSRSQSEKQISNSSSTSSSSSDRKNKALARPEDFFSGPSFFPKWMMPTMGCDWDDFGFFGSPIMKDLDLFQHTDRQMVRMTNDDKKFELSLDTHEFQPNEIKVNVTGNALSVEAKHEEKADDCFLSRQFSRKYTLPEGCEAHKVQSNLSADGVLVITAPKKMTRMTQEGPRAIPVTVQT</sequence>
<feature type="compositionally biased region" description="Low complexity" evidence="4">
    <location>
        <begin position="76"/>
        <end position="111"/>
    </location>
</feature>
<dbReference type="CDD" id="cd06526">
    <property type="entry name" value="metazoan_ACD"/>
    <property type="match status" value="1"/>
</dbReference>
<dbReference type="SUPFAM" id="SSF49764">
    <property type="entry name" value="HSP20-like chaperones"/>
    <property type="match status" value="1"/>
</dbReference>
<accession>A0A553N7X8</accession>
<dbReference type="EMBL" id="VCGU01000459">
    <property type="protein sequence ID" value="TRY61545.1"/>
    <property type="molecule type" value="Genomic_DNA"/>
</dbReference>
<dbReference type="AlphaFoldDB" id="A0A553N7X8"/>
<feature type="region of interest" description="Disordered" evidence="4">
    <location>
        <begin position="58"/>
        <end position="120"/>
    </location>
</feature>
<comment type="similarity">
    <text evidence="2 3">Belongs to the small heat shock protein (HSP20) family.</text>
</comment>
<feature type="domain" description="SHSP" evidence="5">
    <location>
        <begin position="159"/>
        <end position="269"/>
    </location>
</feature>
<name>A0A553N7X8_TIGCA</name>
<dbReference type="STRING" id="6832.A0A553N7X8"/>
<dbReference type="Proteomes" id="UP000318571">
    <property type="component" value="Chromosome 8"/>
</dbReference>
<keyword evidence="7" id="KW-1185">Reference proteome</keyword>
<keyword evidence="1" id="KW-0346">Stress response</keyword>
<dbReference type="Pfam" id="PF00011">
    <property type="entry name" value="HSP20"/>
    <property type="match status" value="1"/>
</dbReference>
<protein>
    <recommendedName>
        <fullName evidence="5">SHSP domain-containing protein</fullName>
    </recommendedName>
</protein>
<evidence type="ECO:0000256" key="1">
    <source>
        <dbReference type="ARBA" id="ARBA00023016"/>
    </source>
</evidence>
<dbReference type="GO" id="GO:0051082">
    <property type="term" value="F:unfolded protein binding"/>
    <property type="evidence" value="ECO:0007669"/>
    <property type="project" value="TreeGrafter"/>
</dbReference>